<reference evidence="2" key="2">
    <citation type="submission" date="2021-02" db="EMBL/GenBank/DDBJ databases">
        <authorList>
            <person name="Kimball J.A."/>
            <person name="Haas M.W."/>
            <person name="Macchietto M."/>
            <person name="Kono T."/>
            <person name="Duquette J."/>
            <person name="Shao M."/>
        </authorList>
    </citation>
    <scope>NUCLEOTIDE SEQUENCE</scope>
    <source>
        <tissue evidence="2">Fresh leaf tissue</tissue>
    </source>
</reference>
<dbReference type="AlphaFoldDB" id="A0A8J5SY66"/>
<keyword evidence="3" id="KW-1185">Reference proteome</keyword>
<accession>A0A8J5SY66</accession>
<keyword evidence="1" id="KW-0732">Signal</keyword>
<gene>
    <name evidence="2" type="ORF">GUJ93_ZPchr0006g41203</name>
</gene>
<proteinExistence type="predicted"/>
<feature type="signal peptide" evidence="1">
    <location>
        <begin position="1"/>
        <end position="18"/>
    </location>
</feature>
<dbReference type="Proteomes" id="UP000729402">
    <property type="component" value="Unassembled WGS sequence"/>
</dbReference>
<evidence type="ECO:0000313" key="2">
    <source>
        <dbReference type="EMBL" id="KAG8070943.1"/>
    </source>
</evidence>
<organism evidence="2 3">
    <name type="scientific">Zizania palustris</name>
    <name type="common">Northern wild rice</name>
    <dbReference type="NCBI Taxonomy" id="103762"/>
    <lineage>
        <taxon>Eukaryota</taxon>
        <taxon>Viridiplantae</taxon>
        <taxon>Streptophyta</taxon>
        <taxon>Embryophyta</taxon>
        <taxon>Tracheophyta</taxon>
        <taxon>Spermatophyta</taxon>
        <taxon>Magnoliopsida</taxon>
        <taxon>Liliopsida</taxon>
        <taxon>Poales</taxon>
        <taxon>Poaceae</taxon>
        <taxon>BOP clade</taxon>
        <taxon>Oryzoideae</taxon>
        <taxon>Oryzeae</taxon>
        <taxon>Zizaniinae</taxon>
        <taxon>Zizania</taxon>
    </lineage>
</organism>
<protein>
    <submittedName>
        <fullName evidence="2">Uncharacterized protein</fullName>
    </submittedName>
</protein>
<evidence type="ECO:0000313" key="3">
    <source>
        <dbReference type="Proteomes" id="UP000729402"/>
    </source>
</evidence>
<reference evidence="2" key="1">
    <citation type="journal article" date="2021" name="bioRxiv">
        <title>Whole Genome Assembly and Annotation of Northern Wild Rice, Zizania palustris L., Supports a Whole Genome Duplication in the Zizania Genus.</title>
        <authorList>
            <person name="Haas M."/>
            <person name="Kono T."/>
            <person name="Macchietto M."/>
            <person name="Millas R."/>
            <person name="McGilp L."/>
            <person name="Shao M."/>
            <person name="Duquette J."/>
            <person name="Hirsch C.N."/>
            <person name="Kimball J."/>
        </authorList>
    </citation>
    <scope>NUCLEOTIDE SEQUENCE</scope>
    <source>
        <tissue evidence="2">Fresh leaf tissue</tissue>
    </source>
</reference>
<name>A0A8J5SY66_ZIZPA</name>
<evidence type="ECO:0000256" key="1">
    <source>
        <dbReference type="SAM" id="SignalP"/>
    </source>
</evidence>
<feature type="chain" id="PRO_5035217930" evidence="1">
    <location>
        <begin position="19"/>
        <end position="85"/>
    </location>
</feature>
<comment type="caution">
    <text evidence="2">The sequence shown here is derived from an EMBL/GenBank/DDBJ whole genome shotgun (WGS) entry which is preliminary data.</text>
</comment>
<sequence length="85" mass="8747">MTRLILAPLLLLVASASASTSMLTVAIGQAVCGITTDDATVYYAGSNSSSARVESNTTVFACGLQTGGGAFFCWPTAAPDQLRRE</sequence>
<dbReference type="EMBL" id="JAAALK010000283">
    <property type="protein sequence ID" value="KAG8070943.1"/>
    <property type="molecule type" value="Genomic_DNA"/>
</dbReference>